<evidence type="ECO:0000313" key="1">
    <source>
        <dbReference type="EMBL" id="KAJ6439090.1"/>
    </source>
</evidence>
<proteinExistence type="predicted"/>
<name>A0AB34FIP9_9HYPO</name>
<sequence>MDELSRHLAEKFAAGTYSIQVRPGFNVLPSGAAADASGLRQISGDYIEVTTPTGLSEADISLVTQHE</sequence>
<dbReference type="AlphaFoldDB" id="A0AB34FIP9"/>
<dbReference type="EMBL" id="JAQHRD010000007">
    <property type="protein sequence ID" value="KAJ6439090.1"/>
    <property type="molecule type" value="Genomic_DNA"/>
</dbReference>
<comment type="caution">
    <text evidence="1">The sequence shown here is derived from an EMBL/GenBank/DDBJ whole genome shotgun (WGS) entry which is preliminary data.</text>
</comment>
<reference evidence="1" key="1">
    <citation type="submission" date="2023-01" db="EMBL/GenBank/DDBJ databases">
        <title>The growth and conidiation of Purpureocillium lavendulum are regulated by nitrogen source and histone H3K14 acetylation.</title>
        <authorList>
            <person name="Tang P."/>
            <person name="Han J."/>
            <person name="Zhang C."/>
            <person name="Tang P."/>
            <person name="Qi F."/>
            <person name="Zhang K."/>
            <person name="Liang L."/>
        </authorList>
    </citation>
    <scope>NUCLEOTIDE SEQUENCE</scope>
    <source>
        <strain evidence="1">YMF1.00683</strain>
    </source>
</reference>
<protein>
    <submittedName>
        <fullName evidence="1">Uncharacterized protein</fullName>
    </submittedName>
</protein>
<organism evidence="1 2">
    <name type="scientific">Purpureocillium lavendulum</name>
    <dbReference type="NCBI Taxonomy" id="1247861"/>
    <lineage>
        <taxon>Eukaryota</taxon>
        <taxon>Fungi</taxon>
        <taxon>Dikarya</taxon>
        <taxon>Ascomycota</taxon>
        <taxon>Pezizomycotina</taxon>
        <taxon>Sordariomycetes</taxon>
        <taxon>Hypocreomycetidae</taxon>
        <taxon>Hypocreales</taxon>
        <taxon>Ophiocordycipitaceae</taxon>
        <taxon>Purpureocillium</taxon>
    </lineage>
</organism>
<gene>
    <name evidence="1" type="ORF">O9K51_08497</name>
</gene>
<accession>A0AB34FIP9</accession>
<evidence type="ECO:0000313" key="2">
    <source>
        <dbReference type="Proteomes" id="UP001163105"/>
    </source>
</evidence>
<dbReference type="Proteomes" id="UP001163105">
    <property type="component" value="Unassembled WGS sequence"/>
</dbReference>
<keyword evidence="2" id="KW-1185">Reference proteome</keyword>